<dbReference type="EMBL" id="BSXW01000068">
    <property type="protein sequence ID" value="GMF11211.1"/>
    <property type="molecule type" value="Genomic_DNA"/>
</dbReference>
<name>A0A9W6TB53_9STRA</name>
<evidence type="ECO:0000313" key="2">
    <source>
        <dbReference type="Proteomes" id="UP001165083"/>
    </source>
</evidence>
<organism evidence="1 2">
    <name type="scientific">Phytophthora lilii</name>
    <dbReference type="NCBI Taxonomy" id="2077276"/>
    <lineage>
        <taxon>Eukaryota</taxon>
        <taxon>Sar</taxon>
        <taxon>Stramenopiles</taxon>
        <taxon>Oomycota</taxon>
        <taxon>Peronosporomycetes</taxon>
        <taxon>Peronosporales</taxon>
        <taxon>Peronosporaceae</taxon>
        <taxon>Phytophthora</taxon>
    </lineage>
</organism>
<comment type="caution">
    <text evidence="1">The sequence shown here is derived from an EMBL/GenBank/DDBJ whole genome shotgun (WGS) entry which is preliminary data.</text>
</comment>
<sequence>MYGHSANLESRGQVIPISSTADFVSSAAALVAVVLQNLDLNNLTGSSFTSRELNQGQVDFFKKLNTLGLSSSDFVVDLDCASTQRVNVHEVTVCINGEVSSRSSDVVDSSGGDDSDSTGPSLWGLLAAF</sequence>
<dbReference type="Proteomes" id="UP001165083">
    <property type="component" value="Unassembled WGS sequence"/>
</dbReference>
<dbReference type="AlphaFoldDB" id="A0A9W6TB53"/>
<gene>
    <name evidence="1" type="ORF">Plil01_000194100</name>
</gene>
<reference evidence="1" key="1">
    <citation type="submission" date="2023-04" db="EMBL/GenBank/DDBJ databases">
        <title>Phytophthora lilii NBRC 32176.</title>
        <authorList>
            <person name="Ichikawa N."/>
            <person name="Sato H."/>
            <person name="Tonouchi N."/>
        </authorList>
    </citation>
    <scope>NUCLEOTIDE SEQUENCE</scope>
    <source>
        <strain evidence="1">NBRC 32176</strain>
    </source>
</reference>
<evidence type="ECO:0000313" key="1">
    <source>
        <dbReference type="EMBL" id="GMF11211.1"/>
    </source>
</evidence>
<protein>
    <submittedName>
        <fullName evidence="1">Unnamed protein product</fullName>
    </submittedName>
</protein>
<proteinExistence type="predicted"/>
<accession>A0A9W6TB53</accession>
<keyword evidence="2" id="KW-1185">Reference proteome</keyword>